<dbReference type="PANTHER" id="PTHR40045:SF1">
    <property type="entry name" value="YQCI_YCGG FAMILY PROTEIN"/>
    <property type="match status" value="1"/>
</dbReference>
<dbReference type="RefSeq" id="WP_094017753.1">
    <property type="nucleotide sequence ID" value="NZ_NMQW01000047.1"/>
</dbReference>
<keyword evidence="2" id="KW-1185">Reference proteome</keyword>
<name>A0A229UIZ0_9BACL</name>
<dbReference type="Proteomes" id="UP000215509">
    <property type="component" value="Unassembled WGS sequence"/>
</dbReference>
<dbReference type="PANTHER" id="PTHR40045">
    <property type="entry name" value="YCGG FAMILY PROTEIN"/>
    <property type="match status" value="1"/>
</dbReference>
<dbReference type="AlphaFoldDB" id="A0A229UIZ0"/>
<sequence>MLFDKLDLEDRAPLKEDWGYDAFRQFAAKLSDTTHKFPCIPATVGFKLNHFRYAFLSDPRTENASVELAQILKQFGDQCKHFGKYTSLITFFQTPEDLIQAYTVDQYRNLFWSLLNTVNELDPEEWPSHIPMDPHHHVWEFCYGGEQYFMYCATPAHQLRQSRHFPYFIFAITPRWVLVEFNSAPEAAAQVKSKIRERITAYDNIGIHPDLNLYGSEHNFEWKQYFLSDDTSSSAASRCPFHHLHLKKS</sequence>
<dbReference type="Pfam" id="PF08892">
    <property type="entry name" value="YqcI_YcgG"/>
    <property type="match status" value="1"/>
</dbReference>
<reference evidence="1 2" key="1">
    <citation type="submission" date="2017-07" db="EMBL/GenBank/DDBJ databases">
        <title>Genome sequencing and assembly of Paenibacillus rigui.</title>
        <authorList>
            <person name="Mayilraj S."/>
        </authorList>
    </citation>
    <scope>NUCLEOTIDE SEQUENCE [LARGE SCALE GENOMIC DNA]</scope>
    <source>
        <strain evidence="1 2">JCM 16352</strain>
    </source>
</reference>
<dbReference type="OrthoDB" id="112290at2"/>
<dbReference type="InterPro" id="IPR014988">
    <property type="entry name" value="Uncharacterised_YqcI/YcgG"/>
</dbReference>
<dbReference type="EMBL" id="NMQW01000047">
    <property type="protein sequence ID" value="OXM83427.1"/>
    <property type="molecule type" value="Genomic_DNA"/>
</dbReference>
<gene>
    <name evidence="1" type="ORF">CF651_25805</name>
</gene>
<evidence type="ECO:0000313" key="1">
    <source>
        <dbReference type="EMBL" id="OXM83427.1"/>
    </source>
</evidence>
<protein>
    <recommendedName>
        <fullName evidence="3">YqcI/YcgG family protein</fullName>
    </recommendedName>
</protein>
<evidence type="ECO:0000313" key="2">
    <source>
        <dbReference type="Proteomes" id="UP000215509"/>
    </source>
</evidence>
<evidence type="ECO:0008006" key="3">
    <source>
        <dbReference type="Google" id="ProtNLM"/>
    </source>
</evidence>
<proteinExistence type="predicted"/>
<accession>A0A229UIZ0</accession>
<organism evidence="1 2">
    <name type="scientific">Paenibacillus rigui</name>
    <dbReference type="NCBI Taxonomy" id="554312"/>
    <lineage>
        <taxon>Bacteria</taxon>
        <taxon>Bacillati</taxon>
        <taxon>Bacillota</taxon>
        <taxon>Bacilli</taxon>
        <taxon>Bacillales</taxon>
        <taxon>Paenibacillaceae</taxon>
        <taxon>Paenibacillus</taxon>
    </lineage>
</organism>
<comment type="caution">
    <text evidence="1">The sequence shown here is derived from an EMBL/GenBank/DDBJ whole genome shotgun (WGS) entry which is preliminary data.</text>
</comment>